<dbReference type="Pfam" id="PF14903">
    <property type="entry name" value="WG_beta_rep"/>
    <property type="match status" value="5"/>
</dbReference>
<dbReference type="AlphaFoldDB" id="A0A3N0DQU4"/>
<dbReference type="RefSeq" id="WP_123217820.1">
    <property type="nucleotide sequence ID" value="NZ_RJTM01000143.1"/>
</dbReference>
<dbReference type="OrthoDB" id="5464673at2"/>
<sequence length="404" mass="45477">MSRHQRLYNTLRICQLFWLPLCFIQYNTLSAQEPDYAIPPENEYTSLSGFYEGRAAFSARGIILNGYIDAEQNRVIAPEFDKANAFREGLAAVAVWDSANGYKYGYIDKQGNTTIPLMYSEARDFSNGMAAVSEGKDKSGRYKWMYIDKNGQVLFHSPYTGDDPGSLNSGRLLVWENGLAGYVDRSGNRKIPPQYERAFDFSDGVAIVKAKVKKKRKYKSDLVRKLAEKLEYDAYEYNVIDTLGHMLFKTDVSNLNNFNDGVAVYMEDGKWGLMNKKGKVILKARYHQQPYDFKNGLSLVQVNGEEQDNKDGSIHVLNTSGEVVSVIPLCNDYGCIYDSRYGFYEGLLAVRIVSGKESGWGYIDIYGNLQVSPQFSEAFDFAGGLALVKTLKGKLAVIKKPLLK</sequence>
<evidence type="ECO:0000313" key="1">
    <source>
        <dbReference type="EMBL" id="RNL78005.1"/>
    </source>
</evidence>
<organism evidence="1 2">
    <name type="scientific">Sinomicrobium pectinilyticum</name>
    <dbReference type="NCBI Taxonomy" id="1084421"/>
    <lineage>
        <taxon>Bacteria</taxon>
        <taxon>Pseudomonadati</taxon>
        <taxon>Bacteroidota</taxon>
        <taxon>Flavobacteriia</taxon>
        <taxon>Flavobacteriales</taxon>
        <taxon>Flavobacteriaceae</taxon>
        <taxon>Sinomicrobium</taxon>
    </lineage>
</organism>
<dbReference type="SUPFAM" id="SSF69360">
    <property type="entry name" value="Cell wall binding repeat"/>
    <property type="match status" value="1"/>
</dbReference>
<proteinExistence type="predicted"/>
<gene>
    <name evidence="1" type="ORF">ED312_20105</name>
</gene>
<dbReference type="PANTHER" id="PTHR37841:SF1">
    <property type="entry name" value="DUF3298 DOMAIN-CONTAINING PROTEIN"/>
    <property type="match status" value="1"/>
</dbReference>
<protein>
    <submittedName>
        <fullName evidence="1">WG repeat-containing protein</fullName>
    </submittedName>
</protein>
<dbReference type="InterPro" id="IPR032774">
    <property type="entry name" value="WG_beta_rep"/>
</dbReference>
<dbReference type="EMBL" id="RJTM01000143">
    <property type="protein sequence ID" value="RNL78005.1"/>
    <property type="molecule type" value="Genomic_DNA"/>
</dbReference>
<name>A0A3N0DQU4_SINP1</name>
<keyword evidence="2" id="KW-1185">Reference proteome</keyword>
<evidence type="ECO:0000313" key="2">
    <source>
        <dbReference type="Proteomes" id="UP000267469"/>
    </source>
</evidence>
<dbReference type="PANTHER" id="PTHR37841">
    <property type="entry name" value="GLR2918 PROTEIN"/>
    <property type="match status" value="1"/>
</dbReference>
<accession>A0A3N0DQU4</accession>
<dbReference type="Proteomes" id="UP000267469">
    <property type="component" value="Unassembled WGS sequence"/>
</dbReference>
<comment type="caution">
    <text evidence="1">The sequence shown here is derived from an EMBL/GenBank/DDBJ whole genome shotgun (WGS) entry which is preliminary data.</text>
</comment>
<reference evidence="1 2" key="1">
    <citation type="submission" date="2018-10" db="EMBL/GenBank/DDBJ databases">
        <title>Sinomicrobium pectinilyticum sp. nov., a pectinase-producing bacterium isolated from alkaline and saline soil, and emended description of the genus Sinomicrobium.</title>
        <authorList>
            <person name="Cheng B."/>
            <person name="Li C."/>
            <person name="Lai Q."/>
            <person name="Du M."/>
            <person name="Shao Z."/>
            <person name="Xu P."/>
            <person name="Yang C."/>
        </authorList>
    </citation>
    <scope>NUCLEOTIDE SEQUENCE [LARGE SCALE GENOMIC DNA]</scope>
    <source>
        <strain evidence="1 2">5DNS001</strain>
    </source>
</reference>